<keyword evidence="1" id="KW-1133">Transmembrane helix</keyword>
<protein>
    <submittedName>
        <fullName evidence="2">Uncharacterized protein</fullName>
    </submittedName>
</protein>
<evidence type="ECO:0000313" key="2">
    <source>
        <dbReference type="EMBL" id="OAE19846.1"/>
    </source>
</evidence>
<dbReference type="EMBL" id="LVLJ01003745">
    <property type="protein sequence ID" value="OAE19846.1"/>
    <property type="molecule type" value="Genomic_DNA"/>
</dbReference>
<accession>A0A176VJ86</accession>
<reference evidence="2" key="1">
    <citation type="submission" date="2016-03" db="EMBL/GenBank/DDBJ databases">
        <title>Mechanisms controlling the formation of the plant cell surface in tip-growing cells are functionally conserved among land plants.</title>
        <authorList>
            <person name="Honkanen S."/>
            <person name="Jones V.A."/>
            <person name="Morieri G."/>
            <person name="Champion C."/>
            <person name="Hetherington A.J."/>
            <person name="Kelly S."/>
            <person name="Saint-Marcoux D."/>
            <person name="Proust H."/>
            <person name="Prescott H."/>
            <person name="Dolan L."/>
        </authorList>
    </citation>
    <scope>NUCLEOTIDE SEQUENCE [LARGE SCALE GENOMIC DNA]</scope>
    <source>
        <tissue evidence="2">Whole gametophyte</tissue>
    </source>
</reference>
<feature type="transmembrane region" description="Helical" evidence="1">
    <location>
        <begin position="34"/>
        <end position="55"/>
    </location>
</feature>
<organism evidence="2 3">
    <name type="scientific">Marchantia polymorpha subsp. ruderalis</name>
    <dbReference type="NCBI Taxonomy" id="1480154"/>
    <lineage>
        <taxon>Eukaryota</taxon>
        <taxon>Viridiplantae</taxon>
        <taxon>Streptophyta</taxon>
        <taxon>Embryophyta</taxon>
        <taxon>Marchantiophyta</taxon>
        <taxon>Marchantiopsida</taxon>
        <taxon>Marchantiidae</taxon>
        <taxon>Marchantiales</taxon>
        <taxon>Marchantiaceae</taxon>
        <taxon>Marchantia</taxon>
    </lineage>
</organism>
<gene>
    <name evidence="2" type="ORF">AXG93_291s1270</name>
</gene>
<keyword evidence="1" id="KW-0472">Membrane</keyword>
<dbReference type="AlphaFoldDB" id="A0A176VJ86"/>
<comment type="caution">
    <text evidence="2">The sequence shown here is derived from an EMBL/GenBank/DDBJ whole genome shotgun (WGS) entry which is preliminary data.</text>
</comment>
<evidence type="ECO:0000256" key="1">
    <source>
        <dbReference type="SAM" id="Phobius"/>
    </source>
</evidence>
<evidence type="ECO:0000313" key="3">
    <source>
        <dbReference type="Proteomes" id="UP000077202"/>
    </source>
</evidence>
<dbReference type="Proteomes" id="UP000077202">
    <property type="component" value="Unassembled WGS sequence"/>
</dbReference>
<keyword evidence="3" id="KW-1185">Reference proteome</keyword>
<keyword evidence="1" id="KW-0812">Transmembrane</keyword>
<proteinExistence type="predicted"/>
<name>A0A176VJ86_MARPO</name>
<sequence length="213" mass="22514">MHTAFLSTLLLLGKIFQPDLSIKMEKISAKGGMYVLLPLVLLSLSSMVGAVDIIFYSSTSECSGSGTSFNSIAAQTCCVASGGSVLFTDMDACKTSQVYNNGGCDSGEVGSATGNICYTGGGFKSGFWFSSCRRRSLLGEAESDLTKCQSQAEPTGVVYTEDSSKGSWILKSSDAHELFSQLENLPEAEKVNWHQSQGADFSASTIVTTNVAN</sequence>